<reference evidence="2" key="1">
    <citation type="submission" date="2020-07" db="EMBL/GenBank/DDBJ databases">
        <title>Multicomponent nature underlies the extraordinary mechanical properties of spider dragline silk.</title>
        <authorList>
            <person name="Kono N."/>
            <person name="Nakamura H."/>
            <person name="Mori M."/>
            <person name="Yoshida Y."/>
            <person name="Ohtoshi R."/>
            <person name="Malay A.D."/>
            <person name="Moran D.A.P."/>
            <person name="Tomita M."/>
            <person name="Numata K."/>
            <person name="Arakawa K."/>
        </authorList>
    </citation>
    <scope>NUCLEOTIDE SEQUENCE</scope>
</reference>
<comment type="caution">
    <text evidence="2">The sequence shown here is derived from an EMBL/GenBank/DDBJ whole genome shotgun (WGS) entry which is preliminary data.</text>
</comment>
<dbReference type="Proteomes" id="UP000887116">
    <property type="component" value="Unassembled WGS sequence"/>
</dbReference>
<dbReference type="AlphaFoldDB" id="A0A8X6FJW9"/>
<dbReference type="EMBL" id="BMAO01012558">
    <property type="protein sequence ID" value="GFQ82237.1"/>
    <property type="molecule type" value="Genomic_DNA"/>
</dbReference>
<name>A0A8X6FJW9_TRICU</name>
<dbReference type="Pfam" id="PF13843">
    <property type="entry name" value="DDE_Tnp_1_7"/>
    <property type="match status" value="1"/>
</dbReference>
<sequence length="130" mass="15291">MGINLFCEILRFLKLDLKSTRYRWLKADIFGMIFDVSNRFTENCISCFKPRENITIDEHLLPSKTRCPFTQLIPSNAEKYGQTFWLAADLKTKCLLNTFPYLGRSEELPSDQCLSEYVVIQMMYIHTTIF</sequence>
<evidence type="ECO:0000313" key="2">
    <source>
        <dbReference type="EMBL" id="GFQ82237.1"/>
    </source>
</evidence>
<organism evidence="2 3">
    <name type="scientific">Trichonephila clavata</name>
    <name type="common">Joro spider</name>
    <name type="synonym">Nephila clavata</name>
    <dbReference type="NCBI Taxonomy" id="2740835"/>
    <lineage>
        <taxon>Eukaryota</taxon>
        <taxon>Metazoa</taxon>
        <taxon>Ecdysozoa</taxon>
        <taxon>Arthropoda</taxon>
        <taxon>Chelicerata</taxon>
        <taxon>Arachnida</taxon>
        <taxon>Araneae</taxon>
        <taxon>Araneomorphae</taxon>
        <taxon>Entelegynae</taxon>
        <taxon>Araneoidea</taxon>
        <taxon>Nephilidae</taxon>
        <taxon>Trichonephila</taxon>
    </lineage>
</organism>
<dbReference type="PANTHER" id="PTHR46599">
    <property type="entry name" value="PIGGYBAC TRANSPOSABLE ELEMENT-DERIVED PROTEIN 4"/>
    <property type="match status" value="1"/>
</dbReference>
<evidence type="ECO:0000259" key="1">
    <source>
        <dbReference type="Pfam" id="PF13843"/>
    </source>
</evidence>
<evidence type="ECO:0000313" key="3">
    <source>
        <dbReference type="Proteomes" id="UP000887116"/>
    </source>
</evidence>
<keyword evidence="3" id="KW-1185">Reference proteome</keyword>
<dbReference type="OrthoDB" id="6513427at2759"/>
<dbReference type="InterPro" id="IPR029526">
    <property type="entry name" value="PGBD"/>
</dbReference>
<feature type="domain" description="PiggyBac transposable element-derived protein" evidence="1">
    <location>
        <begin position="4"/>
        <end position="123"/>
    </location>
</feature>
<dbReference type="PANTHER" id="PTHR46599:SF6">
    <property type="entry name" value="DUAL SPECIFICITY PHOSPHATASE 26"/>
    <property type="match status" value="1"/>
</dbReference>
<accession>A0A8X6FJW9</accession>
<gene>
    <name evidence="2" type="ORF">TNCT_339841</name>
</gene>
<protein>
    <submittedName>
        <fullName evidence="2">PiggyBac transposable element-derived protein 4-like</fullName>
    </submittedName>
</protein>
<proteinExistence type="predicted"/>